<reference evidence="1" key="2">
    <citation type="journal article" date="2015" name="Data Brief">
        <title>Shoot transcriptome of the giant reed, Arundo donax.</title>
        <authorList>
            <person name="Barrero R.A."/>
            <person name="Guerrero F.D."/>
            <person name="Moolhuijzen P."/>
            <person name="Goolsby J.A."/>
            <person name="Tidwell J."/>
            <person name="Bellgard S.E."/>
            <person name="Bellgard M.I."/>
        </authorList>
    </citation>
    <scope>NUCLEOTIDE SEQUENCE</scope>
    <source>
        <tissue evidence="1">Shoot tissue taken approximately 20 cm above the soil surface</tissue>
    </source>
</reference>
<dbReference type="EMBL" id="GBRH01265265">
    <property type="protein sequence ID" value="JAD32630.1"/>
    <property type="molecule type" value="Transcribed_RNA"/>
</dbReference>
<name>A0A0A8Z7D5_ARUDO</name>
<proteinExistence type="predicted"/>
<sequence length="34" mass="3852">MKLGYLLPFLAIIERFCYLSSCHSGIAVYLSTLQ</sequence>
<organism evidence="1">
    <name type="scientific">Arundo donax</name>
    <name type="common">Giant reed</name>
    <name type="synonym">Donax arundinaceus</name>
    <dbReference type="NCBI Taxonomy" id="35708"/>
    <lineage>
        <taxon>Eukaryota</taxon>
        <taxon>Viridiplantae</taxon>
        <taxon>Streptophyta</taxon>
        <taxon>Embryophyta</taxon>
        <taxon>Tracheophyta</taxon>
        <taxon>Spermatophyta</taxon>
        <taxon>Magnoliopsida</taxon>
        <taxon>Liliopsida</taxon>
        <taxon>Poales</taxon>
        <taxon>Poaceae</taxon>
        <taxon>PACMAD clade</taxon>
        <taxon>Arundinoideae</taxon>
        <taxon>Arundineae</taxon>
        <taxon>Arundo</taxon>
    </lineage>
</organism>
<accession>A0A0A8Z7D5</accession>
<reference evidence="1" key="1">
    <citation type="submission" date="2014-09" db="EMBL/GenBank/DDBJ databases">
        <authorList>
            <person name="Magalhaes I.L.F."/>
            <person name="Oliveira U."/>
            <person name="Santos F.R."/>
            <person name="Vidigal T.H.D.A."/>
            <person name="Brescovit A.D."/>
            <person name="Santos A.J."/>
        </authorList>
    </citation>
    <scope>NUCLEOTIDE SEQUENCE</scope>
    <source>
        <tissue evidence="1">Shoot tissue taken approximately 20 cm above the soil surface</tissue>
    </source>
</reference>
<dbReference type="AlphaFoldDB" id="A0A0A8Z7D5"/>
<evidence type="ECO:0000313" key="1">
    <source>
        <dbReference type="EMBL" id="JAD32630.1"/>
    </source>
</evidence>
<protein>
    <submittedName>
        <fullName evidence="1">Uncharacterized protein</fullName>
    </submittedName>
</protein>